<dbReference type="Pfam" id="PF11915">
    <property type="entry name" value="DUF3433"/>
    <property type="match status" value="2"/>
</dbReference>
<keyword evidence="2" id="KW-0812">Transmembrane</keyword>
<feature type="transmembrane region" description="Helical" evidence="2">
    <location>
        <begin position="565"/>
        <end position="589"/>
    </location>
</feature>
<dbReference type="PANTHER" id="PTHR37544:SF3">
    <property type="entry name" value="SPRAY"/>
    <property type="match status" value="1"/>
</dbReference>
<proteinExistence type="predicted"/>
<feature type="transmembrane region" description="Helical" evidence="2">
    <location>
        <begin position="1416"/>
        <end position="1437"/>
    </location>
</feature>
<protein>
    <submittedName>
        <fullName evidence="3">Uncharacterized protein</fullName>
    </submittedName>
</protein>
<evidence type="ECO:0000313" key="4">
    <source>
        <dbReference type="Proteomes" id="UP000800038"/>
    </source>
</evidence>
<accession>A0A6A5STR6</accession>
<evidence type="ECO:0000313" key="3">
    <source>
        <dbReference type="EMBL" id="KAF1943901.1"/>
    </source>
</evidence>
<reference evidence="3" key="1">
    <citation type="journal article" date="2020" name="Stud. Mycol.">
        <title>101 Dothideomycetes genomes: a test case for predicting lifestyles and emergence of pathogens.</title>
        <authorList>
            <person name="Haridas S."/>
            <person name="Albert R."/>
            <person name="Binder M."/>
            <person name="Bloem J."/>
            <person name="Labutti K."/>
            <person name="Salamov A."/>
            <person name="Andreopoulos B."/>
            <person name="Baker S."/>
            <person name="Barry K."/>
            <person name="Bills G."/>
            <person name="Bluhm B."/>
            <person name="Cannon C."/>
            <person name="Castanera R."/>
            <person name="Culley D."/>
            <person name="Daum C."/>
            <person name="Ezra D."/>
            <person name="Gonzalez J."/>
            <person name="Henrissat B."/>
            <person name="Kuo A."/>
            <person name="Liang C."/>
            <person name="Lipzen A."/>
            <person name="Lutzoni F."/>
            <person name="Magnuson J."/>
            <person name="Mondo S."/>
            <person name="Nolan M."/>
            <person name="Ohm R."/>
            <person name="Pangilinan J."/>
            <person name="Park H.-J."/>
            <person name="Ramirez L."/>
            <person name="Alfaro M."/>
            <person name="Sun H."/>
            <person name="Tritt A."/>
            <person name="Yoshinaga Y."/>
            <person name="Zwiers L.-H."/>
            <person name="Turgeon B."/>
            <person name="Goodwin S."/>
            <person name="Spatafora J."/>
            <person name="Crous P."/>
            <person name="Grigoriev I."/>
        </authorList>
    </citation>
    <scope>NUCLEOTIDE SEQUENCE</scope>
    <source>
        <strain evidence="3">CBS 161.51</strain>
    </source>
</reference>
<evidence type="ECO:0000256" key="1">
    <source>
        <dbReference type="SAM" id="MobiDB-lite"/>
    </source>
</evidence>
<keyword evidence="4" id="KW-1185">Reference proteome</keyword>
<sequence>MAFPVLRNLALLTRRPMANDIPLLPPHNADFELEELGTRDNILESAHYDADQERTDLLPPLLPPSSRSPKSLLTDTEPAKWLPISLTRVYLFTLAAISLGLGMCCFALVAYSQMHNGLSTAGSSGGFKFNEKFLPTLAAVMYALLWNPVVLDVIRTEPWELLSLPVGSRARDSLLKRDKMWWSHLADAVQNRGRSGGVRWALMISVVASLVASVVINPLSAGLFDTLSVLITKERQFSGIVPSTSGVPPPRIGDITYLRAVTNLLFNVSTSAWNTNEYTVAPFWPSDLGEAPMAATLTRSPQLWRANHDVLVAQVQCRPFKTASNSTAPYPLTGLPYLHTDDGCAVMPSRDNSWCNGGIWGQISNISSLAAFGKCIALGYREYFVFCSRNVTSTGLLHQVTYDEQKTYYSGQVCSTSYLTANIPVNISTTSSGSMVSFDQELFNNAQRPMDGSYLNISGFESKFIRQTQSYHLRPTLGIGFGLDSSNENSNFEGPALVLATSHNYSIDGLMQMDPVKLAQQAAFIKQRFLGEVLLSGFSDLAKVKKPTYFQGSVTEQQSRLVADFGIGITIGIFFVLLAVAAASLAFLVKLSKRPLQLHMDPNKSTTAALALSDTSASACFKALDRASPTNMETVLQDQSFLMKNGKLIRLDDSSVAPVSTTQTSSHTRYKRGWQSGRKVSPKKHDPDWRSFTLRRRSGSLLVMLLLCVTAALIAVYAVSRKRPLYQGAFVYQSDVRIGNLDITTLAPYSIIPTLVAVGIKLWWTTIDSAYRRLSPFLAMARSPTLKASQGANLSYMTTPILWITLLALRKGHWLLALVTFGTLTSEILQVSMSALWNREPGVLEIDISLTNQFEIRSVAHIFEDFQPLYRTGANIAHPKIAQYLYGGELYQTSWEYGSLAELAFGASPPAWSKDGWNFPPVNISDVPKSLPKLPSTNDKEASSSGLTSSFNITYDSTGLRARVECIPIESPSRWVHEVKDLADIPLYNSSANANRPDISSGFELSSEVRVVNFTKFEKTRPDMVAIGEWLHFNYSSSSDQGDPLYRSTNPHNFTVIWINASYPYLYQQNISGVPDNVFDLPPRLIFAERPQIQALNCEPIFETSKMRIVINADSGRVEDYALLEPAKTTEDAWAENFNRHFSDETEYYKPPPVDTADTTQTFNTTVSWGYLFQLALLQACNVQGFVTAQGDNLGEGIPGATPFSFIEPDLYSDPYSYASLALVNYDRESLLNTTTLTAVTQRVFSTFFQWFASSRSGYKGDYWAYQSLGAKLPPDLDFGRVESSLTTTKTFSRAETMCYSSMSTYETLYTVEDVTTMMTFSVALCVSPTSTSYSVWTQTQTYVTIADTRTSSSSKLAHITSQLDTTASQSYISPTVTASAQIRKRAIPTDSPSDNRVINAKVSINRETLVISPSALFLSVSIILFLIISTLVIYLGQHSQFRLLPRDFDSPASLFAAVYASEKLKAWGKRQHEGSHTGKQYQIDDDVAVRMGYFTGVDGEEHWGIEVVGDHPLLLGKPPLGNDPGADAEK</sequence>
<keyword evidence="2" id="KW-0472">Membrane</keyword>
<gene>
    <name evidence="3" type="ORF">EJ02DRAFT_510651</name>
</gene>
<keyword evidence="2" id="KW-1133">Transmembrane helix</keyword>
<feature type="transmembrane region" description="Helical" evidence="2">
    <location>
        <begin position="699"/>
        <end position="719"/>
    </location>
</feature>
<dbReference type="EMBL" id="ML976021">
    <property type="protein sequence ID" value="KAF1943901.1"/>
    <property type="molecule type" value="Genomic_DNA"/>
</dbReference>
<evidence type="ECO:0000256" key="2">
    <source>
        <dbReference type="SAM" id="Phobius"/>
    </source>
</evidence>
<name>A0A6A5STR6_9PLEO</name>
<dbReference type="PANTHER" id="PTHR37544">
    <property type="entry name" value="SPRAY-RELATED"/>
    <property type="match status" value="1"/>
</dbReference>
<feature type="region of interest" description="Disordered" evidence="1">
    <location>
        <begin position="659"/>
        <end position="687"/>
    </location>
</feature>
<feature type="transmembrane region" description="Helical" evidence="2">
    <location>
        <begin position="200"/>
        <end position="224"/>
    </location>
</feature>
<dbReference type="Proteomes" id="UP000800038">
    <property type="component" value="Unassembled WGS sequence"/>
</dbReference>
<feature type="transmembrane region" description="Helical" evidence="2">
    <location>
        <begin position="89"/>
        <end position="113"/>
    </location>
</feature>
<organism evidence="3 4">
    <name type="scientific">Clathrospora elynae</name>
    <dbReference type="NCBI Taxonomy" id="706981"/>
    <lineage>
        <taxon>Eukaryota</taxon>
        <taxon>Fungi</taxon>
        <taxon>Dikarya</taxon>
        <taxon>Ascomycota</taxon>
        <taxon>Pezizomycotina</taxon>
        <taxon>Dothideomycetes</taxon>
        <taxon>Pleosporomycetidae</taxon>
        <taxon>Pleosporales</taxon>
        <taxon>Diademaceae</taxon>
        <taxon>Clathrospora</taxon>
    </lineage>
</organism>
<dbReference type="InterPro" id="IPR021840">
    <property type="entry name" value="DUF3433"/>
</dbReference>
<dbReference type="OrthoDB" id="3248909at2759"/>